<keyword evidence="4" id="KW-0540">Nuclease</keyword>
<dbReference type="GO" id="GO:0004523">
    <property type="term" value="F:RNA-DNA hybrid ribonuclease activity"/>
    <property type="evidence" value="ECO:0007669"/>
    <property type="project" value="UniProtKB-EC"/>
</dbReference>
<evidence type="ECO:0000256" key="7">
    <source>
        <dbReference type="ARBA" id="ARBA00022801"/>
    </source>
</evidence>
<dbReference type="EnsemblMetazoa" id="XM_038021606.1">
    <property type="protein sequence ID" value="XP_037877534.1"/>
    <property type="gene ID" value="LOC119631103"/>
</dbReference>
<dbReference type="InterPro" id="IPR036397">
    <property type="entry name" value="RNaseH_sf"/>
</dbReference>
<evidence type="ECO:0000256" key="6">
    <source>
        <dbReference type="ARBA" id="ARBA00022759"/>
    </source>
</evidence>
<evidence type="ECO:0000256" key="3">
    <source>
        <dbReference type="ARBA" id="ARBA00012180"/>
    </source>
</evidence>
<keyword evidence="5" id="KW-0479">Metal-binding</keyword>
<dbReference type="InterPro" id="IPR012337">
    <property type="entry name" value="RNaseH-like_sf"/>
</dbReference>
<dbReference type="Gene3D" id="3.30.420.10">
    <property type="entry name" value="Ribonuclease H-like superfamily/Ribonuclease H"/>
    <property type="match status" value="1"/>
</dbReference>
<proteinExistence type="inferred from homology"/>
<dbReference type="PANTHER" id="PTHR10642">
    <property type="entry name" value="RIBONUCLEASE H1"/>
    <property type="match status" value="1"/>
</dbReference>
<dbReference type="InterPro" id="IPR002156">
    <property type="entry name" value="RNaseH_domain"/>
</dbReference>
<protein>
    <recommendedName>
        <fullName evidence="3">ribonuclease H</fullName>
        <ecNumber evidence="3">3.1.26.4</ecNumber>
    </recommendedName>
</protein>
<evidence type="ECO:0000256" key="2">
    <source>
        <dbReference type="ARBA" id="ARBA00005300"/>
    </source>
</evidence>
<feature type="domain" description="RNase H type-1" evidence="8">
    <location>
        <begin position="151"/>
        <end position="283"/>
    </location>
</feature>
<dbReference type="Pfam" id="PF00075">
    <property type="entry name" value="RNase_H"/>
    <property type="match status" value="1"/>
</dbReference>
<name>A0A8R2M994_BOMMO</name>
<evidence type="ECO:0000259" key="8">
    <source>
        <dbReference type="PROSITE" id="PS50879"/>
    </source>
</evidence>
<dbReference type="GO" id="GO:0003676">
    <property type="term" value="F:nucleic acid binding"/>
    <property type="evidence" value="ECO:0007669"/>
    <property type="project" value="InterPro"/>
</dbReference>
<dbReference type="CDD" id="cd09276">
    <property type="entry name" value="Rnase_HI_RT_non_LTR"/>
    <property type="match status" value="1"/>
</dbReference>
<evidence type="ECO:0000313" key="9">
    <source>
        <dbReference type="EnsemblMetazoa" id="XP_037877534.1"/>
    </source>
</evidence>
<evidence type="ECO:0000256" key="4">
    <source>
        <dbReference type="ARBA" id="ARBA00022722"/>
    </source>
</evidence>
<keyword evidence="7" id="KW-0378">Hydrolase</keyword>
<evidence type="ECO:0000313" key="10">
    <source>
        <dbReference type="Proteomes" id="UP000005204"/>
    </source>
</evidence>
<comment type="similarity">
    <text evidence="2">Belongs to the RNase H family.</text>
</comment>
<reference evidence="10" key="1">
    <citation type="journal article" date="2008" name="Insect Biochem. Mol. Biol.">
        <title>The genome of a lepidopteran model insect, the silkworm Bombyx mori.</title>
        <authorList>
            <consortium name="International Silkworm Genome Consortium"/>
        </authorList>
    </citation>
    <scope>NUCLEOTIDE SEQUENCE [LARGE SCALE GENOMIC DNA]</scope>
    <source>
        <strain evidence="10">p50T</strain>
    </source>
</reference>
<reference evidence="9" key="2">
    <citation type="submission" date="2022-06" db="UniProtKB">
        <authorList>
            <consortium name="EnsemblMetazoa"/>
        </authorList>
    </citation>
    <scope>IDENTIFICATION</scope>
    <source>
        <strain evidence="9">p50T (Dazao)</strain>
    </source>
</reference>
<dbReference type="GO" id="GO:0043137">
    <property type="term" value="P:DNA replication, removal of RNA primer"/>
    <property type="evidence" value="ECO:0007669"/>
    <property type="project" value="TreeGrafter"/>
</dbReference>
<dbReference type="GO" id="GO:0046872">
    <property type="term" value="F:metal ion binding"/>
    <property type="evidence" value="ECO:0007669"/>
    <property type="project" value="UniProtKB-KW"/>
</dbReference>
<keyword evidence="6" id="KW-0255">Endonuclease</keyword>
<evidence type="ECO:0000256" key="1">
    <source>
        <dbReference type="ARBA" id="ARBA00000077"/>
    </source>
</evidence>
<comment type="catalytic activity">
    <reaction evidence="1">
        <text>Endonucleolytic cleavage to 5'-phosphomonoester.</text>
        <dbReference type="EC" id="3.1.26.4"/>
    </reaction>
</comment>
<dbReference type="InterPro" id="IPR050092">
    <property type="entry name" value="RNase_H"/>
</dbReference>
<dbReference type="Proteomes" id="UP000005204">
    <property type="component" value="Unassembled WGS sequence"/>
</dbReference>
<dbReference type="AlphaFoldDB" id="A0A8R2M994"/>
<keyword evidence="10" id="KW-1185">Reference proteome</keyword>
<sequence>MGGIDIAMSREIKLLGVTIDDRLTFNTHVANVCRKATGIYKLLSRAARVSWGLNPDIVRIIYTATIEPIILYAASVWAPAAKKLMTIKQLQVVQQCVRRPHCTRPRGECPLELGDREIERVAPAIEAPHPAERISLRLVSLVDREQLNQNSDFEIRIFTDGSRIEGKVGAALSVWNSETEIKAFKLALPGYCTVYQAELLAICKATHVILGHPASSFGVYSDSMAALQTVINHSCLHPLAVESRDKLTTASLQGKVVTLFWIKAHAGMEGNERADQLAQKCRFGLQKKT</sequence>
<organism evidence="9 10">
    <name type="scientific">Bombyx mori</name>
    <name type="common">Silk moth</name>
    <dbReference type="NCBI Taxonomy" id="7091"/>
    <lineage>
        <taxon>Eukaryota</taxon>
        <taxon>Metazoa</taxon>
        <taxon>Ecdysozoa</taxon>
        <taxon>Arthropoda</taxon>
        <taxon>Hexapoda</taxon>
        <taxon>Insecta</taxon>
        <taxon>Pterygota</taxon>
        <taxon>Neoptera</taxon>
        <taxon>Endopterygota</taxon>
        <taxon>Lepidoptera</taxon>
        <taxon>Glossata</taxon>
        <taxon>Ditrysia</taxon>
        <taxon>Bombycoidea</taxon>
        <taxon>Bombycidae</taxon>
        <taxon>Bombycinae</taxon>
        <taxon>Bombyx</taxon>
    </lineage>
</organism>
<accession>A0A8R2M994</accession>
<dbReference type="EC" id="3.1.26.4" evidence="3"/>
<dbReference type="SUPFAM" id="SSF53098">
    <property type="entry name" value="Ribonuclease H-like"/>
    <property type="match status" value="1"/>
</dbReference>
<dbReference type="PANTHER" id="PTHR10642:SF26">
    <property type="entry name" value="RIBONUCLEASE H1"/>
    <property type="match status" value="1"/>
</dbReference>
<dbReference type="PROSITE" id="PS50879">
    <property type="entry name" value="RNASE_H_1"/>
    <property type="match status" value="1"/>
</dbReference>
<evidence type="ECO:0000256" key="5">
    <source>
        <dbReference type="ARBA" id="ARBA00022723"/>
    </source>
</evidence>